<dbReference type="Pfam" id="PF10935">
    <property type="entry name" value="DUF2637"/>
    <property type="match status" value="1"/>
</dbReference>
<reference evidence="3 4" key="1">
    <citation type="submission" date="2017-06" db="EMBL/GenBank/DDBJ databases">
        <authorList>
            <person name="Kim H.J."/>
            <person name="Triplett B.A."/>
        </authorList>
    </citation>
    <scope>NUCLEOTIDE SEQUENCE [LARGE SCALE GENOMIC DNA]</scope>
    <source>
        <strain evidence="3 4">CGMCC 4.2132</strain>
    </source>
</reference>
<dbReference type="OrthoDB" id="3694397at2"/>
<protein>
    <recommendedName>
        <fullName evidence="5">DUF2637 domain-containing protein</fullName>
    </recommendedName>
</protein>
<feature type="transmembrane region" description="Helical" evidence="2">
    <location>
        <begin position="165"/>
        <end position="183"/>
    </location>
</feature>
<sequence length="501" mass="54457">MASTYYDSRAQRAVADAEAEQARAAAEAIRAETTLRLEESRTARASAAKVADQRERETQAASKAARRRLRRRERKLARTARYAAARRGVGALAAAVVERAPVIVGGIAMGAPIVIAWRGQLEFADQVMHLGLMAPALPIALEGGVWYLAYLIHRAIQAKLPIGRYRVATWGMAGIAAGMNLWHGVVANATQDDPWAGLQVGVILALASLLGIALWELTASLTQQTASKRSAVEIRRAAWRRIRYPRLSWAAASIRAAYGEHCTIESAWSAAWIDRYGVGPESCRRDRKLARSIVRYEKKADRAAAKDGRLLIVDGSIVRPGAPTSQASEAGEEAMARLRAFSEQRQDVARSIAFPTMGHPSIESAPIHPPIVAPRSIEADRLAAAARIDRVASIETRPASRSIEADRSSAPNPIKARRSIGSRSSEESIEAESLMDPIDPEHPSAPRRSIDEHRLTLYAAIEAGDVNPQEATAEGLRKLLRCAPKTAALLRNEIQKAEVMS</sequence>
<evidence type="ECO:0000256" key="2">
    <source>
        <dbReference type="SAM" id="Phobius"/>
    </source>
</evidence>
<evidence type="ECO:0000313" key="3">
    <source>
        <dbReference type="EMBL" id="SNT60585.1"/>
    </source>
</evidence>
<dbReference type="RefSeq" id="WP_089212942.1">
    <property type="nucleotide sequence ID" value="NZ_FZOD01000078.1"/>
</dbReference>
<keyword evidence="2" id="KW-1133">Transmembrane helix</keyword>
<keyword evidence="2" id="KW-0472">Membrane</keyword>
<dbReference type="Proteomes" id="UP000198282">
    <property type="component" value="Unassembled WGS sequence"/>
</dbReference>
<dbReference type="InterPro" id="IPR021235">
    <property type="entry name" value="DUF2637"/>
</dbReference>
<dbReference type="AlphaFoldDB" id="A0A239P0G2"/>
<keyword evidence="4" id="KW-1185">Reference proteome</keyword>
<feature type="compositionally biased region" description="Basic and acidic residues" evidence="1">
    <location>
        <begin position="439"/>
        <end position="449"/>
    </location>
</feature>
<name>A0A239P0G2_9ACTN</name>
<feature type="region of interest" description="Disordered" evidence="1">
    <location>
        <begin position="397"/>
        <end position="449"/>
    </location>
</feature>
<keyword evidence="2" id="KW-0812">Transmembrane</keyword>
<evidence type="ECO:0000256" key="1">
    <source>
        <dbReference type="SAM" id="MobiDB-lite"/>
    </source>
</evidence>
<feature type="transmembrane region" description="Helical" evidence="2">
    <location>
        <begin position="195"/>
        <end position="215"/>
    </location>
</feature>
<feature type="transmembrane region" description="Helical" evidence="2">
    <location>
        <begin position="88"/>
        <end position="115"/>
    </location>
</feature>
<gene>
    <name evidence="3" type="ORF">SAMN05216276_107825</name>
</gene>
<evidence type="ECO:0000313" key="4">
    <source>
        <dbReference type="Proteomes" id="UP000198282"/>
    </source>
</evidence>
<accession>A0A239P0G2</accession>
<organism evidence="3 4">
    <name type="scientific">Streptosporangium subroseum</name>
    <dbReference type="NCBI Taxonomy" id="106412"/>
    <lineage>
        <taxon>Bacteria</taxon>
        <taxon>Bacillati</taxon>
        <taxon>Actinomycetota</taxon>
        <taxon>Actinomycetes</taxon>
        <taxon>Streptosporangiales</taxon>
        <taxon>Streptosporangiaceae</taxon>
        <taxon>Streptosporangium</taxon>
    </lineage>
</organism>
<proteinExistence type="predicted"/>
<evidence type="ECO:0008006" key="5">
    <source>
        <dbReference type="Google" id="ProtNLM"/>
    </source>
</evidence>
<dbReference type="EMBL" id="FZOD01000078">
    <property type="protein sequence ID" value="SNT60585.1"/>
    <property type="molecule type" value="Genomic_DNA"/>
</dbReference>
<feature type="transmembrane region" description="Helical" evidence="2">
    <location>
        <begin position="127"/>
        <end position="153"/>
    </location>
</feature>
<feature type="region of interest" description="Disordered" evidence="1">
    <location>
        <begin position="40"/>
        <end position="68"/>
    </location>
</feature>